<comment type="caution">
    <text evidence="1">The sequence shown here is derived from an EMBL/GenBank/DDBJ whole genome shotgun (WGS) entry which is preliminary data.</text>
</comment>
<evidence type="ECO:0000313" key="2">
    <source>
        <dbReference type="Proteomes" id="UP000252172"/>
    </source>
</evidence>
<dbReference type="Proteomes" id="UP000252172">
    <property type="component" value="Unassembled WGS sequence"/>
</dbReference>
<name>A0A368N0H5_9FLAO</name>
<dbReference type="EMBL" id="QPIE01000004">
    <property type="protein sequence ID" value="RCU43075.1"/>
    <property type="molecule type" value="Genomic_DNA"/>
</dbReference>
<evidence type="ECO:0000313" key="1">
    <source>
        <dbReference type="EMBL" id="RCU43075.1"/>
    </source>
</evidence>
<gene>
    <name evidence="1" type="ORF">DQ356_06490</name>
</gene>
<dbReference type="SUPFAM" id="SSF56059">
    <property type="entry name" value="Glutathione synthetase ATP-binding domain-like"/>
    <property type="match status" value="1"/>
</dbReference>
<evidence type="ECO:0008006" key="3">
    <source>
        <dbReference type="Google" id="ProtNLM"/>
    </source>
</evidence>
<protein>
    <recommendedName>
        <fullName evidence="3">ATP-grasp domain-containing protein</fullName>
    </recommendedName>
</protein>
<keyword evidence="2" id="KW-1185">Reference proteome</keyword>
<dbReference type="AlphaFoldDB" id="A0A368N0H5"/>
<reference evidence="1 2" key="1">
    <citation type="submission" date="2018-07" db="EMBL/GenBank/DDBJ databases">
        <title>Chryseobacterium lacus sp. nov., isolated from lake water.</title>
        <authorList>
            <person name="Li C.-M."/>
        </authorList>
    </citation>
    <scope>NUCLEOTIDE SEQUENCE [LARGE SCALE GENOMIC DNA]</scope>
    <source>
        <strain evidence="1 2">YLOS41</strain>
    </source>
</reference>
<accession>A0A368N0H5</accession>
<sequence>MQSYSKSRSGKNMRLNNLFYKISHWESWDWRIKYVPILPVWMWNCIRARSFWFFTPSNSKLVFGGFEGVTKMSIYEHLPPGSYPKTKLIKAGQPFAEVEQMVNSHYTYPFVVKPDVGRMGLMFRIIRTPEALKAYHEFMPVDYIVQEFVDYPLEVSVFYYRFPGEKSGTITGFIRKEFPEIKGNGESTIGELMAASPRVCFRLDEMRTKHADKLNVVLAKGEAFRLSNALNLSRGCSLVSLESEKDERLLKLFDELSSYSDTLYYGRYDIKCASLEDMKAGKNFSIIEYNGCGAEPHHVYGNGNTFAKACLILAHHWNILFRVARRNYRLGAEYDSFQKGWKIMIRCRRHFALLRKLDAMFPDF</sequence>
<organism evidence="1 2">
    <name type="scientific">Chryseobacterium lacus</name>
    <dbReference type="NCBI Taxonomy" id="2058346"/>
    <lineage>
        <taxon>Bacteria</taxon>
        <taxon>Pseudomonadati</taxon>
        <taxon>Bacteroidota</taxon>
        <taxon>Flavobacteriia</taxon>
        <taxon>Flavobacteriales</taxon>
        <taxon>Weeksellaceae</taxon>
        <taxon>Chryseobacterium group</taxon>
        <taxon>Chryseobacterium</taxon>
    </lineage>
</organism>
<proteinExistence type="predicted"/>